<keyword evidence="3 4" id="KW-0326">Glycosidase</keyword>
<dbReference type="Pfam" id="PF08244">
    <property type="entry name" value="Glyco_hydro_32C"/>
    <property type="match status" value="1"/>
</dbReference>
<evidence type="ECO:0000313" key="8">
    <source>
        <dbReference type="EMBL" id="EOA30217.1"/>
    </source>
</evidence>
<dbReference type="InterPro" id="IPR023296">
    <property type="entry name" value="Glyco_hydro_beta-prop_sf"/>
</dbReference>
<protein>
    <submittedName>
        <fullName evidence="8">Uncharacterized protein</fullName>
    </submittedName>
</protein>
<evidence type="ECO:0000256" key="2">
    <source>
        <dbReference type="ARBA" id="ARBA00022801"/>
    </source>
</evidence>
<sequence length="570" mass="64578">MANTLWYNIAIFLLISSFLADNAVVVLDAFHHVPNKIKNQPYRTGYHFQPPKNWMNGPMVYKGIYHLFYQWNPNGAVMEVNDTVWGHATSTDLINWITHSPAIKPSRPSDINGCWSGSVTILPDGKPVILYTGNDRYNRQVQNLAKPKNLTDPYLRHWTKSPENPLVTPNAVNHINSTAFRDPTTAWIGRDGQWRITTGSQEGRRGLAILHTSRDFVRWKKSPKPLHYHDGTGMWECPDFFPVARSDSHGVDTTTFREKMIKHVLKVSLSDTYFDYYTIGTYDQVRDVYVPDNGFVQDKTAPRYDYGKFYASKTFYDSVNQRRILWGWVNESSPEKDNANKGWAGLQAIPRKVWLGESGKRLVQWPVKEIERLRTTQVKWGNKVLKGGGTVMEVHGVTASQADVEVFFKVSGLDLEKADVIEPGWTDPQMICSLKNASSGLGPFGLMVMASKNLEEYTSVYFRIFKVREDSKEHVVVMCSDQSRSSLEKGNDKTTYGAFVDISPYQTLSLRTLIDNSIVENFGGKGKACITSRVYPKLAVGERTHLFAFNKGSQNVDVLSLSAWSMKSSL</sequence>
<dbReference type="GO" id="GO:0005975">
    <property type="term" value="P:carbohydrate metabolic process"/>
    <property type="evidence" value="ECO:0007669"/>
    <property type="project" value="InterPro"/>
</dbReference>
<evidence type="ECO:0000259" key="6">
    <source>
        <dbReference type="Pfam" id="PF00251"/>
    </source>
</evidence>
<dbReference type="eggNOG" id="KOG0228">
    <property type="taxonomic scope" value="Eukaryota"/>
</dbReference>
<feature type="signal peptide" evidence="5">
    <location>
        <begin position="1"/>
        <end position="20"/>
    </location>
</feature>
<dbReference type="InterPro" id="IPR013189">
    <property type="entry name" value="Glyco_hydro_32_C"/>
</dbReference>
<dbReference type="InterPro" id="IPR050551">
    <property type="entry name" value="Fructan_Metab_Enzymes"/>
</dbReference>
<feature type="domain" description="Glycosyl hydrolase family 32 N-terminal" evidence="6">
    <location>
        <begin position="47"/>
        <end position="366"/>
    </location>
</feature>
<dbReference type="FunFam" id="2.60.120.560:FF:000002">
    <property type="entry name" value="Beta-fructofuranosidase, insoluble isoenzyme CWINV1"/>
    <property type="match status" value="1"/>
</dbReference>
<feature type="domain" description="Glycosyl hydrolase family 32 C-terminal" evidence="7">
    <location>
        <begin position="369"/>
        <end position="565"/>
    </location>
</feature>
<reference evidence="9" key="1">
    <citation type="journal article" date="2013" name="Nat. Genet.">
        <title>The Capsella rubella genome and the genomic consequences of rapid mating system evolution.</title>
        <authorList>
            <person name="Slotte T."/>
            <person name="Hazzouri K.M."/>
            <person name="Agren J.A."/>
            <person name="Koenig D."/>
            <person name="Maumus F."/>
            <person name="Guo Y.L."/>
            <person name="Steige K."/>
            <person name="Platts A.E."/>
            <person name="Escobar J.S."/>
            <person name="Newman L.K."/>
            <person name="Wang W."/>
            <person name="Mandakova T."/>
            <person name="Vello E."/>
            <person name="Smith L.M."/>
            <person name="Henz S.R."/>
            <person name="Steffen J."/>
            <person name="Takuno S."/>
            <person name="Brandvain Y."/>
            <person name="Coop G."/>
            <person name="Andolfatto P."/>
            <person name="Hu T.T."/>
            <person name="Blanchette M."/>
            <person name="Clark R.M."/>
            <person name="Quesneville H."/>
            <person name="Nordborg M."/>
            <person name="Gaut B.S."/>
            <person name="Lysak M.A."/>
            <person name="Jenkins J."/>
            <person name="Grimwood J."/>
            <person name="Chapman J."/>
            <person name="Prochnik S."/>
            <person name="Shu S."/>
            <person name="Rokhsar D."/>
            <person name="Schmutz J."/>
            <person name="Weigel D."/>
            <person name="Wright S.I."/>
        </authorList>
    </citation>
    <scope>NUCLEOTIDE SEQUENCE [LARGE SCALE GENOMIC DNA]</scope>
    <source>
        <strain evidence="9">cv. Monte Gargano</strain>
    </source>
</reference>
<dbReference type="Gene3D" id="2.115.10.20">
    <property type="entry name" value="Glycosyl hydrolase domain, family 43"/>
    <property type="match status" value="1"/>
</dbReference>
<dbReference type="InterPro" id="IPR013148">
    <property type="entry name" value="Glyco_hydro_32_N"/>
</dbReference>
<dbReference type="PANTHER" id="PTHR31953">
    <property type="entry name" value="BETA-FRUCTOFURANOSIDASE, INSOLUBLE ISOENZYME CWINV1-RELATED"/>
    <property type="match status" value="1"/>
</dbReference>
<dbReference type="InterPro" id="IPR013320">
    <property type="entry name" value="ConA-like_dom_sf"/>
</dbReference>
<keyword evidence="9" id="KW-1185">Reference proteome</keyword>
<dbReference type="CDD" id="cd18624">
    <property type="entry name" value="GH32_Fruct1-like"/>
    <property type="match status" value="1"/>
</dbReference>
<dbReference type="AlphaFoldDB" id="R0G3Z4"/>
<accession>R0G3Z4</accession>
<feature type="chain" id="PRO_5004350927" evidence="5">
    <location>
        <begin position="21"/>
        <end position="570"/>
    </location>
</feature>
<dbReference type="GO" id="GO:0004553">
    <property type="term" value="F:hydrolase activity, hydrolyzing O-glycosyl compounds"/>
    <property type="evidence" value="ECO:0007669"/>
    <property type="project" value="InterPro"/>
</dbReference>
<keyword evidence="5" id="KW-0732">Signal</keyword>
<organism evidence="8 9">
    <name type="scientific">Capsella rubella</name>
    <dbReference type="NCBI Taxonomy" id="81985"/>
    <lineage>
        <taxon>Eukaryota</taxon>
        <taxon>Viridiplantae</taxon>
        <taxon>Streptophyta</taxon>
        <taxon>Embryophyta</taxon>
        <taxon>Tracheophyta</taxon>
        <taxon>Spermatophyta</taxon>
        <taxon>Magnoliopsida</taxon>
        <taxon>eudicotyledons</taxon>
        <taxon>Gunneridae</taxon>
        <taxon>Pentapetalae</taxon>
        <taxon>rosids</taxon>
        <taxon>malvids</taxon>
        <taxon>Brassicales</taxon>
        <taxon>Brassicaceae</taxon>
        <taxon>Camelineae</taxon>
        <taxon>Capsella</taxon>
    </lineage>
</organism>
<dbReference type="STRING" id="81985.R0G3Z4"/>
<keyword evidence="2 4" id="KW-0378">Hydrolase</keyword>
<evidence type="ECO:0000256" key="5">
    <source>
        <dbReference type="SAM" id="SignalP"/>
    </source>
</evidence>
<dbReference type="Proteomes" id="UP000029121">
    <property type="component" value="Unassembled WGS sequence"/>
</dbReference>
<dbReference type="Pfam" id="PF00251">
    <property type="entry name" value="Glyco_hydro_32N"/>
    <property type="match status" value="1"/>
</dbReference>
<dbReference type="Gene3D" id="2.60.120.560">
    <property type="entry name" value="Exo-inulinase, domain 1"/>
    <property type="match status" value="1"/>
</dbReference>
<evidence type="ECO:0000313" key="9">
    <source>
        <dbReference type="Proteomes" id="UP000029121"/>
    </source>
</evidence>
<dbReference type="InterPro" id="IPR001362">
    <property type="entry name" value="Glyco_hydro_32"/>
</dbReference>
<name>R0G3Z4_9BRAS</name>
<dbReference type="OrthoDB" id="202537at2759"/>
<comment type="similarity">
    <text evidence="1 4">Belongs to the glycosyl hydrolase 32 family.</text>
</comment>
<dbReference type="SUPFAM" id="SSF49899">
    <property type="entry name" value="Concanavalin A-like lectins/glucanases"/>
    <property type="match status" value="1"/>
</dbReference>
<dbReference type="FunFam" id="2.115.10.20:FF:000001">
    <property type="entry name" value="Beta-fructofuranosidase, insoluble isoenzyme CWINV1"/>
    <property type="match status" value="1"/>
</dbReference>
<gene>
    <name evidence="8" type="ORF">CARUB_v10013339mg</name>
</gene>
<dbReference type="SMART" id="SM00640">
    <property type="entry name" value="Glyco_32"/>
    <property type="match status" value="1"/>
</dbReference>
<dbReference type="EMBL" id="KB870807">
    <property type="protein sequence ID" value="EOA30217.1"/>
    <property type="molecule type" value="Genomic_DNA"/>
</dbReference>
<proteinExistence type="inferred from homology"/>
<dbReference type="KEGG" id="crb:17893479"/>
<evidence type="ECO:0000256" key="1">
    <source>
        <dbReference type="ARBA" id="ARBA00009902"/>
    </source>
</evidence>
<evidence type="ECO:0000259" key="7">
    <source>
        <dbReference type="Pfam" id="PF08244"/>
    </source>
</evidence>
<dbReference type="SUPFAM" id="SSF75005">
    <property type="entry name" value="Arabinanase/levansucrase/invertase"/>
    <property type="match status" value="1"/>
</dbReference>
<evidence type="ECO:0000256" key="4">
    <source>
        <dbReference type="RuleBase" id="RU362110"/>
    </source>
</evidence>
<evidence type="ECO:0000256" key="3">
    <source>
        <dbReference type="ARBA" id="ARBA00023295"/>
    </source>
</evidence>